<dbReference type="Pfam" id="PF07609">
    <property type="entry name" value="DUF1572"/>
    <property type="match status" value="1"/>
</dbReference>
<dbReference type="InterPro" id="IPR034660">
    <property type="entry name" value="DinB/YfiT-like"/>
</dbReference>
<dbReference type="EMBL" id="CP048222">
    <property type="protein sequence ID" value="QHT68124.1"/>
    <property type="molecule type" value="Genomic_DNA"/>
</dbReference>
<evidence type="ECO:0000313" key="3">
    <source>
        <dbReference type="Proteomes" id="UP000480178"/>
    </source>
</evidence>
<dbReference type="KEGG" id="rhoz:GXP67_16495"/>
<name>A0A6C0GJY5_9BACT</name>
<dbReference type="InterPro" id="IPR011466">
    <property type="entry name" value="DUF1572"/>
</dbReference>
<dbReference type="Proteomes" id="UP000480178">
    <property type="component" value="Chromosome"/>
</dbReference>
<sequence>MELAYLESIKKQFEYYKSLGERTMEQLDEQDLFWKFNEDSNSIVIIVQHLWGNMMSRWSDFLTSDGEKEWRNRDLEFESVIQTKQELLMKWEEGWNCLFTALDSINKDNFSTIVYIRNQAHSVTDAINRQLAHYSYHIGQMVYIGKMIKSQNWKSLTIPKGKSSDFNQQKFSKGKHGGHFSDDVK</sequence>
<reference evidence="2 3" key="1">
    <citation type="submission" date="2020-01" db="EMBL/GenBank/DDBJ databases">
        <authorList>
            <person name="Kim M.K."/>
        </authorList>
    </citation>
    <scope>NUCLEOTIDE SEQUENCE [LARGE SCALE GENOMIC DNA]</scope>
    <source>
        <strain evidence="2 3">172606-1</strain>
    </source>
</reference>
<evidence type="ECO:0000256" key="1">
    <source>
        <dbReference type="SAM" id="MobiDB-lite"/>
    </source>
</evidence>
<proteinExistence type="predicted"/>
<protein>
    <submittedName>
        <fullName evidence="2">DUF1572 domain-containing protein</fullName>
    </submittedName>
</protein>
<organism evidence="2 3">
    <name type="scientific">Rhodocytophaga rosea</name>
    <dbReference type="NCBI Taxonomy" id="2704465"/>
    <lineage>
        <taxon>Bacteria</taxon>
        <taxon>Pseudomonadati</taxon>
        <taxon>Bacteroidota</taxon>
        <taxon>Cytophagia</taxon>
        <taxon>Cytophagales</taxon>
        <taxon>Rhodocytophagaceae</taxon>
        <taxon>Rhodocytophaga</taxon>
    </lineage>
</organism>
<evidence type="ECO:0000313" key="2">
    <source>
        <dbReference type="EMBL" id="QHT68124.1"/>
    </source>
</evidence>
<gene>
    <name evidence="2" type="ORF">GXP67_16495</name>
</gene>
<feature type="region of interest" description="Disordered" evidence="1">
    <location>
        <begin position="164"/>
        <end position="185"/>
    </location>
</feature>
<dbReference type="AlphaFoldDB" id="A0A6C0GJY5"/>
<accession>A0A6C0GJY5</accession>
<dbReference type="SUPFAM" id="SSF109854">
    <property type="entry name" value="DinB/YfiT-like putative metalloenzymes"/>
    <property type="match status" value="1"/>
</dbReference>
<dbReference type="RefSeq" id="WP_162444143.1">
    <property type="nucleotide sequence ID" value="NZ_CP048222.1"/>
</dbReference>
<dbReference type="Gene3D" id="1.20.120.450">
    <property type="entry name" value="dinb family like domain"/>
    <property type="match status" value="1"/>
</dbReference>
<keyword evidence="3" id="KW-1185">Reference proteome</keyword>